<dbReference type="EMBL" id="MPUH01000627">
    <property type="protein sequence ID" value="OMJ76527.1"/>
    <property type="molecule type" value="Genomic_DNA"/>
</dbReference>
<dbReference type="OrthoDB" id="324080at2759"/>
<gene>
    <name evidence="1" type="ORF">SteCoe_24104</name>
</gene>
<evidence type="ECO:0000313" key="2">
    <source>
        <dbReference type="Proteomes" id="UP000187209"/>
    </source>
</evidence>
<dbReference type="Proteomes" id="UP000187209">
    <property type="component" value="Unassembled WGS sequence"/>
</dbReference>
<reference evidence="1 2" key="1">
    <citation type="submission" date="2016-11" db="EMBL/GenBank/DDBJ databases">
        <title>The macronuclear genome of Stentor coeruleus: a giant cell with tiny introns.</title>
        <authorList>
            <person name="Slabodnick M."/>
            <person name="Ruby J.G."/>
            <person name="Reiff S.B."/>
            <person name="Swart E.C."/>
            <person name="Gosai S."/>
            <person name="Prabakaran S."/>
            <person name="Witkowska E."/>
            <person name="Larue G.E."/>
            <person name="Fisher S."/>
            <person name="Freeman R.M."/>
            <person name="Gunawardena J."/>
            <person name="Chu W."/>
            <person name="Stover N.A."/>
            <person name="Gregory B.D."/>
            <person name="Nowacki M."/>
            <person name="Derisi J."/>
            <person name="Roy S.W."/>
            <person name="Marshall W.F."/>
            <person name="Sood P."/>
        </authorList>
    </citation>
    <scope>NUCLEOTIDE SEQUENCE [LARGE SCALE GENOMIC DNA]</scope>
    <source>
        <strain evidence="1">WM001</strain>
    </source>
</reference>
<keyword evidence="2" id="KW-1185">Reference proteome</keyword>
<comment type="caution">
    <text evidence="1">The sequence shown here is derived from an EMBL/GenBank/DDBJ whole genome shotgun (WGS) entry which is preliminary data.</text>
</comment>
<dbReference type="AlphaFoldDB" id="A0A1R2BIB3"/>
<accession>A0A1R2BIB3</accession>
<name>A0A1R2BIB3_9CILI</name>
<protein>
    <submittedName>
        <fullName evidence="1">Uncharacterized protein</fullName>
    </submittedName>
</protein>
<proteinExistence type="predicted"/>
<organism evidence="1 2">
    <name type="scientific">Stentor coeruleus</name>
    <dbReference type="NCBI Taxonomy" id="5963"/>
    <lineage>
        <taxon>Eukaryota</taxon>
        <taxon>Sar</taxon>
        <taxon>Alveolata</taxon>
        <taxon>Ciliophora</taxon>
        <taxon>Postciliodesmatophora</taxon>
        <taxon>Heterotrichea</taxon>
        <taxon>Heterotrichida</taxon>
        <taxon>Stentoridae</taxon>
        <taxon>Stentor</taxon>
    </lineage>
</organism>
<evidence type="ECO:0000313" key="1">
    <source>
        <dbReference type="EMBL" id="OMJ76527.1"/>
    </source>
</evidence>
<sequence>MSRPKTAIHIKRIKDLGSNKKKKPTCPLDNPDLPIVSELEHRTGRCYCHHCTCEKHICPGPTFKLATSARPNYLSIYKTEYIKKPLTSEAPIVPKEYKSFLKTSSKINLMSTTHSDFKNQGLAKSESCKPKDFQSNLKFSGRTSYDRDFTDWGAESHLIRASPLPYRGYMLKPWNLESNYQQSYRGHSQSKSNFTISQTGFGAKSLVHPSDSNFFETTTQRTFKKFQNPTASTPDLAKIRNGIDTRNIFNSKNHYSTSYSTDFVPKPIRNDLSRMR</sequence>